<organism evidence="1 2">
    <name type="scientific">Oncorhynchus mykiss</name>
    <name type="common">Rainbow trout</name>
    <name type="synonym">Salmo gairdneri</name>
    <dbReference type="NCBI Taxonomy" id="8022"/>
    <lineage>
        <taxon>Eukaryota</taxon>
        <taxon>Metazoa</taxon>
        <taxon>Chordata</taxon>
        <taxon>Craniata</taxon>
        <taxon>Vertebrata</taxon>
        <taxon>Euteleostomi</taxon>
        <taxon>Actinopterygii</taxon>
        <taxon>Neopterygii</taxon>
        <taxon>Teleostei</taxon>
        <taxon>Protacanthopterygii</taxon>
        <taxon>Salmoniformes</taxon>
        <taxon>Salmonidae</taxon>
        <taxon>Salmoninae</taxon>
        <taxon>Oncorhynchus</taxon>
    </lineage>
</organism>
<dbReference type="Proteomes" id="UP000193380">
    <property type="component" value="Chromosome 14"/>
</dbReference>
<sequence length="83" mass="8762">MQSGFQAGHGCTSATLQVLNDIITSIDKRQYYVAVFIDLAKALNSTALVSQMTASPGSLTTSQIEFSVSNRRARTSGSLYGGA</sequence>
<protein>
    <submittedName>
        <fullName evidence="1">Uncharacterized protein</fullName>
    </submittedName>
</protein>
<name>A0A060W7P9_ONCMY</name>
<evidence type="ECO:0000313" key="1">
    <source>
        <dbReference type="EMBL" id="CDQ61234.1"/>
    </source>
</evidence>
<reference evidence="1 2" key="1">
    <citation type="journal article" date="2014" name="Nat. Commun.">
        <title>The rainbow trout genome provides novel insights into evolution after whole-genome duplication in vertebrates.</title>
        <authorList>
            <person name="Berthelot C."/>
            <person name="Brunet F."/>
            <person name="Chalopin D."/>
            <person name="Juanchich A."/>
            <person name="Bernard M."/>
            <person name="Noel B."/>
            <person name="Bento P."/>
            <person name="Da Silva C."/>
            <person name="Labadie K."/>
            <person name="Alberti A."/>
            <person name="Aury J.M."/>
            <person name="Louis A."/>
            <person name="Dehais P."/>
            <person name="Bardou P."/>
            <person name="Montfort J."/>
            <person name="Klopp C."/>
            <person name="Cabau C."/>
            <person name="Gaspin C."/>
            <person name="Thorgaard G.H."/>
            <person name="Boussaha M."/>
            <person name="Quillet E."/>
            <person name="Guyomard R."/>
            <person name="Galiana D."/>
            <person name="Bobe J."/>
            <person name="Volff J.N."/>
            <person name="Genet C."/>
            <person name="Wincker P."/>
            <person name="Jaillon O."/>
            <person name="Roest Crollius H."/>
            <person name="Guiguen Y."/>
        </authorList>
    </citation>
    <scope>NUCLEOTIDE SEQUENCE [LARGE SCALE GENOMIC DNA]</scope>
</reference>
<dbReference type="PaxDb" id="8022-A0A060W7P9"/>
<dbReference type="AlphaFoldDB" id="A0A060W7P9"/>
<accession>A0A060W7P9</accession>
<proteinExistence type="predicted"/>
<dbReference type="EMBL" id="FR904372">
    <property type="protein sequence ID" value="CDQ61234.1"/>
    <property type="molecule type" value="Genomic_DNA"/>
</dbReference>
<gene>
    <name evidence="1" type="ORF">GSONMT00064738001</name>
</gene>
<evidence type="ECO:0000313" key="2">
    <source>
        <dbReference type="Proteomes" id="UP000193380"/>
    </source>
</evidence>